<reference evidence="1 2" key="1">
    <citation type="journal article" date="2021" name="Appl. Environ. Microbiol.">
        <title>Genetic linkage and physical mapping for an oyster mushroom Pleurotus cornucopiae and QTL analysis for the trait cap color.</title>
        <authorList>
            <person name="Zhang Y."/>
            <person name="Gao W."/>
            <person name="Sonnenberg A."/>
            <person name="Chen Q."/>
            <person name="Zhang J."/>
            <person name="Huang C."/>
        </authorList>
    </citation>
    <scope>NUCLEOTIDE SEQUENCE [LARGE SCALE GENOMIC DNA]</scope>
    <source>
        <strain evidence="1">CCMSSC00406</strain>
    </source>
</reference>
<name>A0ACB7IL62_PLECO</name>
<evidence type="ECO:0000313" key="2">
    <source>
        <dbReference type="Proteomes" id="UP000824881"/>
    </source>
</evidence>
<organism evidence="1 2">
    <name type="scientific">Pleurotus cornucopiae</name>
    <name type="common">Cornucopia mushroom</name>
    <dbReference type="NCBI Taxonomy" id="5321"/>
    <lineage>
        <taxon>Eukaryota</taxon>
        <taxon>Fungi</taxon>
        <taxon>Dikarya</taxon>
        <taxon>Basidiomycota</taxon>
        <taxon>Agaricomycotina</taxon>
        <taxon>Agaricomycetes</taxon>
        <taxon>Agaricomycetidae</taxon>
        <taxon>Agaricales</taxon>
        <taxon>Pleurotineae</taxon>
        <taxon>Pleurotaceae</taxon>
        <taxon>Pleurotus</taxon>
    </lineage>
</organism>
<dbReference type="EMBL" id="WQMT02000010">
    <property type="protein sequence ID" value="KAG9218439.1"/>
    <property type="molecule type" value="Genomic_DNA"/>
</dbReference>
<evidence type="ECO:0000313" key="1">
    <source>
        <dbReference type="EMBL" id="KAG9218439.1"/>
    </source>
</evidence>
<accession>A0ACB7IL62</accession>
<gene>
    <name evidence="1" type="ORF">CCMSSC00406_0007960</name>
</gene>
<dbReference type="Proteomes" id="UP000824881">
    <property type="component" value="Unassembled WGS sequence"/>
</dbReference>
<proteinExistence type="predicted"/>
<sequence length="244" mass="26238">MVGTVKQKLFVKAVPNGLTMMVITLNLLPPDPKEQWRADLYDKSEIRRHAPFVINPNVNKGYIGKVKMYGVHSFPVNSLGAHLEIVWELKSNSTLHRDAALSAEDEVKSTTATEEAGYPAADPNNPASGKHPVVEVAKQSTLESSHVAAFDTVDPNDPASWPTKLDAIGALPEVDEGAGNSRCGAQIHRGCFIVETTKWGAITRPDYASVVYQIGDATPLWAVSGIPGPIIGMPDDALFIIGAM</sequence>
<protein>
    <submittedName>
        <fullName evidence="1">Uncharacterized protein</fullName>
    </submittedName>
</protein>
<comment type="caution">
    <text evidence="1">The sequence shown here is derived from an EMBL/GenBank/DDBJ whole genome shotgun (WGS) entry which is preliminary data.</text>
</comment>
<keyword evidence="2" id="KW-1185">Reference proteome</keyword>